<name>A0AAD3RXU9_NEPGR</name>
<dbReference type="Proteomes" id="UP001279734">
    <property type="component" value="Unassembled WGS sequence"/>
</dbReference>
<sequence>MSRWEAYWLPVLARREASWGPLFEVPLDHAKKAISSVSVATEQLHEGTASLASLMNVEHAKEKGKPMPLKEWKPSMNLSKEEIVPS</sequence>
<dbReference type="AlphaFoldDB" id="A0AAD3RXU9"/>
<comment type="caution">
    <text evidence="1">The sequence shown here is derived from an EMBL/GenBank/DDBJ whole genome shotgun (WGS) entry which is preliminary data.</text>
</comment>
<protein>
    <submittedName>
        <fullName evidence="1">Uncharacterized protein</fullName>
    </submittedName>
</protein>
<reference evidence="1" key="1">
    <citation type="submission" date="2023-05" db="EMBL/GenBank/DDBJ databases">
        <title>Nepenthes gracilis genome sequencing.</title>
        <authorList>
            <person name="Fukushima K."/>
        </authorList>
    </citation>
    <scope>NUCLEOTIDE SEQUENCE</scope>
    <source>
        <strain evidence="1">SING2019-196</strain>
    </source>
</reference>
<evidence type="ECO:0000313" key="2">
    <source>
        <dbReference type="Proteomes" id="UP001279734"/>
    </source>
</evidence>
<organism evidence="1 2">
    <name type="scientific">Nepenthes gracilis</name>
    <name type="common">Slender pitcher plant</name>
    <dbReference type="NCBI Taxonomy" id="150966"/>
    <lineage>
        <taxon>Eukaryota</taxon>
        <taxon>Viridiplantae</taxon>
        <taxon>Streptophyta</taxon>
        <taxon>Embryophyta</taxon>
        <taxon>Tracheophyta</taxon>
        <taxon>Spermatophyta</taxon>
        <taxon>Magnoliopsida</taxon>
        <taxon>eudicotyledons</taxon>
        <taxon>Gunneridae</taxon>
        <taxon>Pentapetalae</taxon>
        <taxon>Caryophyllales</taxon>
        <taxon>Nepenthaceae</taxon>
        <taxon>Nepenthes</taxon>
    </lineage>
</organism>
<evidence type="ECO:0000313" key="1">
    <source>
        <dbReference type="EMBL" id="GMH00066.1"/>
    </source>
</evidence>
<keyword evidence="2" id="KW-1185">Reference proteome</keyword>
<gene>
    <name evidence="1" type="ORF">Nepgr_001905</name>
</gene>
<accession>A0AAD3RXU9</accession>
<proteinExistence type="predicted"/>
<dbReference type="EMBL" id="BSYO01000001">
    <property type="protein sequence ID" value="GMH00066.1"/>
    <property type="molecule type" value="Genomic_DNA"/>
</dbReference>